<dbReference type="SUPFAM" id="SSF55486">
    <property type="entry name" value="Metalloproteases ('zincins'), catalytic domain"/>
    <property type="match status" value="4"/>
</dbReference>
<evidence type="ECO:0000256" key="21">
    <source>
        <dbReference type="PIRSR" id="PIRSR601548-8"/>
    </source>
</evidence>
<evidence type="ECO:0000256" key="2">
    <source>
        <dbReference type="ARBA" id="ARBA00008139"/>
    </source>
</evidence>
<comment type="caution">
    <text evidence="25">The sequence shown here is derived from an EMBL/GenBank/DDBJ whole genome shotgun (WGS) entry which is preliminary data.</text>
</comment>
<keyword evidence="10 19" id="KW-1015">Disulfide bond</keyword>
<keyword evidence="26" id="KW-1185">Reference proteome</keyword>
<evidence type="ECO:0000256" key="18">
    <source>
        <dbReference type="PIRSR" id="PIRSR601548-3"/>
    </source>
</evidence>
<keyword evidence="6 24" id="KW-0732">Signal</keyword>
<feature type="disulfide bond" evidence="19">
    <location>
        <begin position="993"/>
        <end position="1005"/>
    </location>
</feature>
<keyword evidence="8 18" id="KW-0862">Zinc</keyword>
<evidence type="ECO:0000256" key="19">
    <source>
        <dbReference type="PIRSR" id="PIRSR601548-4"/>
    </source>
</evidence>
<dbReference type="InterPro" id="IPR001548">
    <property type="entry name" value="Peptidase_M2"/>
</dbReference>
<evidence type="ECO:0000256" key="17">
    <source>
        <dbReference type="PIRSR" id="PIRSR601548-2"/>
    </source>
</evidence>
<feature type="binding site" evidence="17">
    <location>
        <position position="977"/>
    </location>
    <ligand>
        <name>chloride</name>
        <dbReference type="ChEBI" id="CHEBI:17996"/>
        <label>1</label>
    </ligand>
</feature>
<evidence type="ECO:0000256" key="8">
    <source>
        <dbReference type="ARBA" id="ARBA00022833"/>
    </source>
</evidence>
<feature type="active site" description="Proton acceptor 2" evidence="16">
    <location>
        <position position="1373"/>
    </location>
</feature>
<feature type="active site" description="Proton acceptor 1" evidence="14">
    <location>
        <position position="839"/>
    </location>
</feature>
<dbReference type="GO" id="GO:0008241">
    <property type="term" value="F:peptidyl-dipeptidase activity"/>
    <property type="evidence" value="ECO:0007669"/>
    <property type="project" value="UniProtKB-EC"/>
</dbReference>
<evidence type="ECO:0000256" key="7">
    <source>
        <dbReference type="ARBA" id="ARBA00022801"/>
    </source>
</evidence>
<keyword evidence="4 23" id="KW-0645">Protease</keyword>
<evidence type="ECO:0000256" key="9">
    <source>
        <dbReference type="ARBA" id="ARBA00023049"/>
    </source>
</evidence>
<comment type="catalytic activity">
    <reaction evidence="12">
        <text>Release of a C-terminal dipeptide, oligopeptide-|-Xaa-Yaa, when Xaa is not Pro, and Yaa is neither Asp nor Glu. Thus, conversion of angiotensin I to angiotensin II, with increase in vasoconstrictor activity, but no action on angiotensin II.</text>
        <dbReference type="EC" id="3.4.15.1"/>
    </reaction>
</comment>
<feature type="disulfide bond" evidence="22">
    <location>
        <begin position="1341"/>
        <end position="1359"/>
    </location>
</feature>
<dbReference type="GO" id="GO:0008237">
    <property type="term" value="F:metallopeptidase activity"/>
    <property type="evidence" value="ECO:0007669"/>
    <property type="project" value="UniProtKB-KW"/>
</dbReference>
<feature type="active site" description="Proton donor 2" evidence="20">
    <location>
        <position position="968"/>
    </location>
</feature>
<dbReference type="GO" id="GO:0004180">
    <property type="term" value="F:carboxypeptidase activity"/>
    <property type="evidence" value="ECO:0007669"/>
    <property type="project" value="UniProtKB-KW"/>
</dbReference>
<feature type="active site" description="Proton donor 1" evidence="14">
    <location>
        <position position="968"/>
    </location>
</feature>
<dbReference type="EMBL" id="JACVVK020000244">
    <property type="protein sequence ID" value="KAK7482446.1"/>
    <property type="molecule type" value="Genomic_DNA"/>
</dbReference>
<dbReference type="GO" id="GO:0046872">
    <property type="term" value="F:metal ion binding"/>
    <property type="evidence" value="ECO:0007669"/>
    <property type="project" value="UniProtKB-KW"/>
</dbReference>
<dbReference type="EC" id="3.4.-.-" evidence="23"/>
<evidence type="ECO:0000313" key="26">
    <source>
        <dbReference type="Proteomes" id="UP001519460"/>
    </source>
</evidence>
<keyword evidence="11 15" id="KW-0325">Glycoprotein</keyword>
<feature type="non-terminal residue" evidence="25">
    <location>
        <position position="2027"/>
    </location>
</feature>
<keyword evidence="9 23" id="KW-0482">Metalloprotease</keyword>
<protein>
    <recommendedName>
        <fullName evidence="13 23">Angiotensin-converting enzyme</fullName>
        <ecNumber evidence="23">3.4.-.-</ecNumber>
    </recommendedName>
</protein>
<comment type="caution">
    <text evidence="22">Lacks conserved residue(s) required for the propagation of feature annotation.</text>
</comment>
<evidence type="ECO:0000256" key="1">
    <source>
        <dbReference type="ARBA" id="ARBA00001947"/>
    </source>
</evidence>
<organism evidence="25 26">
    <name type="scientific">Batillaria attramentaria</name>
    <dbReference type="NCBI Taxonomy" id="370345"/>
    <lineage>
        <taxon>Eukaryota</taxon>
        <taxon>Metazoa</taxon>
        <taxon>Spiralia</taxon>
        <taxon>Lophotrochozoa</taxon>
        <taxon>Mollusca</taxon>
        <taxon>Gastropoda</taxon>
        <taxon>Caenogastropoda</taxon>
        <taxon>Sorbeoconcha</taxon>
        <taxon>Cerithioidea</taxon>
        <taxon>Batillariidae</taxon>
        <taxon>Batillaria</taxon>
    </lineage>
</organism>
<evidence type="ECO:0000256" key="5">
    <source>
        <dbReference type="ARBA" id="ARBA00022723"/>
    </source>
</evidence>
<comment type="similarity">
    <text evidence="2 22 23">Belongs to the peptidase M2 family.</text>
</comment>
<evidence type="ECO:0000256" key="6">
    <source>
        <dbReference type="ARBA" id="ARBA00022729"/>
    </source>
</evidence>
<evidence type="ECO:0000256" key="20">
    <source>
        <dbReference type="PIRSR" id="PIRSR601548-6"/>
    </source>
</evidence>
<feature type="binding site" evidence="21">
    <location>
        <position position="842"/>
    </location>
    <ligand>
        <name>Zn(2+)</name>
        <dbReference type="ChEBI" id="CHEBI:29105"/>
        <label>2</label>
        <note>catalytic</note>
    </ligand>
</feature>
<accession>A0ABD0K6I5</accession>
<feature type="glycosylation site" description="N-linked (GlcNAc...) (complex) asparagine" evidence="15">
    <location>
        <position position="561"/>
    </location>
</feature>
<dbReference type="FunFam" id="1.10.1370.30:FF:000004">
    <property type="entry name" value="Angiotensin-converting enzyme"/>
    <property type="match status" value="2"/>
</dbReference>
<feature type="chain" id="PRO_5044883327" description="Angiotensin-converting enzyme" evidence="24">
    <location>
        <begin position="23"/>
        <end position="2027"/>
    </location>
</feature>
<gene>
    <name evidence="25" type="ORF">BaRGS_00026263</name>
</gene>
<proteinExistence type="inferred from homology"/>
<comment type="cofactor">
    <cofactor evidence="1">
        <name>Zn(2+)</name>
        <dbReference type="ChEBI" id="CHEBI:29105"/>
    </cofactor>
</comment>
<feature type="disulfide bond" evidence="19 22">
    <location>
        <begin position="807"/>
        <end position="825"/>
    </location>
</feature>
<dbReference type="PRINTS" id="PR00791">
    <property type="entry name" value="PEPDIPTASEA"/>
</dbReference>
<evidence type="ECO:0000256" key="14">
    <source>
        <dbReference type="PIRSR" id="PIRSR601548-1"/>
    </source>
</evidence>
<feature type="disulfide bond" evidence="19 22">
    <location>
        <begin position="605"/>
        <end position="613"/>
    </location>
</feature>
<feature type="binding site" evidence="21">
    <location>
        <position position="866"/>
    </location>
    <ligand>
        <name>Zn(2+)</name>
        <dbReference type="ChEBI" id="CHEBI:29105"/>
        <label>2</label>
        <note>catalytic</note>
    </ligand>
</feature>
<keyword evidence="3 23" id="KW-0121">Carboxypeptidase</keyword>
<name>A0ABD0K6I5_9CAEN</name>
<dbReference type="Proteomes" id="UP001519460">
    <property type="component" value="Unassembled WGS sequence"/>
</dbReference>
<evidence type="ECO:0000256" key="22">
    <source>
        <dbReference type="PROSITE-ProRule" id="PRU01355"/>
    </source>
</evidence>
<evidence type="ECO:0000256" key="11">
    <source>
        <dbReference type="ARBA" id="ARBA00023180"/>
    </source>
</evidence>
<evidence type="ECO:0000256" key="23">
    <source>
        <dbReference type="RuleBase" id="RU361144"/>
    </source>
</evidence>
<evidence type="ECO:0000256" key="10">
    <source>
        <dbReference type="ARBA" id="ARBA00023157"/>
    </source>
</evidence>
<feature type="signal peptide" evidence="24">
    <location>
        <begin position="1"/>
        <end position="22"/>
    </location>
</feature>
<dbReference type="PANTHER" id="PTHR10514">
    <property type="entry name" value="ANGIOTENSIN-CONVERTING ENZYME"/>
    <property type="match status" value="1"/>
</dbReference>
<evidence type="ECO:0000256" key="12">
    <source>
        <dbReference type="ARBA" id="ARBA00036868"/>
    </source>
</evidence>
<feature type="glycosylation site" description="N-linked (GlcNAc...) asparagine; partial" evidence="15">
    <location>
        <position position="792"/>
    </location>
</feature>
<feature type="binding site" evidence="18">
    <location>
        <position position="866"/>
    </location>
    <ligand>
        <name>Zn(2+)</name>
        <dbReference type="ChEBI" id="CHEBI:29105"/>
        <label>1</label>
        <note>catalytic</note>
    </ligand>
</feature>
<feature type="binding site" evidence="21">
    <location>
        <position position="838"/>
    </location>
    <ligand>
        <name>Zn(2+)</name>
        <dbReference type="ChEBI" id="CHEBI:29105"/>
        <label>2</label>
        <note>catalytic</note>
    </ligand>
</feature>
<evidence type="ECO:0000256" key="24">
    <source>
        <dbReference type="SAM" id="SignalP"/>
    </source>
</evidence>
<dbReference type="Gene3D" id="1.10.1370.30">
    <property type="match status" value="4"/>
</dbReference>
<feature type="binding site" evidence="18">
    <location>
        <position position="842"/>
    </location>
    <ligand>
        <name>Zn(2+)</name>
        <dbReference type="ChEBI" id="CHEBI:29105"/>
        <label>1</label>
        <note>catalytic</note>
    </ligand>
</feature>
<dbReference type="Pfam" id="PF01401">
    <property type="entry name" value="Peptidase_M2"/>
    <property type="match status" value="5"/>
</dbReference>
<evidence type="ECO:0000256" key="16">
    <source>
        <dbReference type="PIRSR" id="PIRSR601548-11"/>
    </source>
</evidence>
<reference evidence="25 26" key="1">
    <citation type="journal article" date="2023" name="Sci. Data">
        <title>Genome assembly of the Korean intertidal mud-creeper Batillaria attramentaria.</title>
        <authorList>
            <person name="Patra A.K."/>
            <person name="Ho P.T."/>
            <person name="Jun S."/>
            <person name="Lee S.J."/>
            <person name="Kim Y."/>
            <person name="Won Y.J."/>
        </authorList>
    </citation>
    <scope>NUCLEOTIDE SEQUENCE [LARGE SCALE GENOMIC DNA]</scope>
    <source>
        <strain evidence="25">Wonlab-2016</strain>
    </source>
</reference>
<evidence type="ECO:0000256" key="13">
    <source>
        <dbReference type="ARBA" id="ARBA00039858"/>
    </source>
</evidence>
<dbReference type="PANTHER" id="PTHR10514:SF27">
    <property type="entry name" value="ANGIOTENSIN-CONVERTING ENZYME"/>
    <property type="match status" value="1"/>
</dbReference>
<dbReference type="CDD" id="cd06461">
    <property type="entry name" value="M2_ACE"/>
    <property type="match status" value="3"/>
</dbReference>
<sequence>MMWLPKLHVLFCVILSSKGTASAPSPESDITTWLDAVNSNLTSLARDRAEDEWTFFTDISEANRNATEDSGTAYWNYVAHVVQEASERQKHYQGTDVISEQLAVLAASHVNSSSAATKEEQVISSRSMDYDELLNDWRSLHDYMSRNARSDFEQFVKLLPDSETGVSDLSLSGMTSEVVGVYRRLHGYVRGELQKLVGPHRMPSTGHIPAHLVDVTDGSGWEHVLPDVLPFKHNFNFHTISRKVSNVSDMLEMVESFLDSLGVDNLTSVWQQRSVLTQPPGDTTILCEPPTVTNLYQSNDYRVVACLDVDEWGMRSAVELVYQLKAVQALDDKPFIMKDTSEDFVDAALGGALALAFSTPAHLKVTGLYDVSVNISEGNNNTEPVASLGDVQRDKRVAVASVGKSEVITDQDLEQRLVVTSILKSLCQKAGDRGRLAFCNIRDSKDVRNTIRNRAALGQIGSSQKLRELIGTDHLDAGPMLHYLKPLTLWLDEHLSTSENEWNPACPDPHTGKVRDSQAVQMFLDRYNMEGQKVNYSLTESKFEKESAWEAAMFDGEHLDNAAQQRMIRMISDIGTDALRDEGKVKRLNEVLTSMTEIYNTATVCLTPKFNNCVPLDPDITRLMAKSRNYSELSDAWRLWRDATGRKLRGLYEEFVQLSNEGIQELGYEDTGDAWRSYYEDDTFQEELQALLNQLHPVYQQLHTYVRKRLMDFYGEDKFPSTGHIPAHILGNMWAQQWNNILDLVVPYPNKESVDVTDEMVKQNYTAHSMFEVAEEFYTSLGLSPMPERFWNKSMIERPADGRQVVCHASAWNFFNGKDFRIKMCTDITMEDLITIHHEMGHIQYYLQYKDQPIVFQSGANPGFHEAIGDVMGLSVATPKHLHKINLLKSAQQDNEADMNFLLKTALEKIAFLPFGYLIDQWRWSVFAGDTTPRDYNSRWWDLRCKYQGISPPVDRSEVDFDPGAKFHVPDNTPYIRYFVSFVMQFTFYKRLCEVANHTGPLHRCDFYQSREAGAVFKDMLQKGASKPWQDVLEDFNGQRSMNASAIIEFFQPLTEWSWLQQYDEEAKQVAYETAVLEWNYATNITDNNQQAQVEGDLKFAQWEQKKAVEAARYDWRHLADDDLMGELQSSIEGIYAKAKVCANDTYCLELEPDLTRLLATSRDYNELLWAWEGWRNMTGPLMKDSYAKFVTLSNEAVQNLGYNDTGEYWRSWYESDTFQSDLEALLEQLSPLYQQLHAYVRRKLNEVYGADKFPYSGHIPAHLLGNMWAQEWNNLYDLVRPFANKSATDVTPELVKQGYTVEKMFSTSEDFYKSLGLEPMPISFWRDSMMEKPEDRDVVCHASAWDFSSGQDYRIKMCTDITMEDLITIHHEMGHIQYYLQYRHQPYLFQSGANPGFHEAIGDTLALSVSTPAHLHAIQLLPTLEEDRQATINYLMDMALQKIAFLPFGYLIDQWRWSVFAGDTSPEDYNKKWWDLRCKYQGISPPVARSSKDFDPGAKYHVPANTPYIRYFVSSVLQFQFYKALCQAAGYKGTLHNCDFYRSHEAGERLSNMLRLGSSKPWPVALEQMTGTRQMDAGPMMEYFQPLLDWLREQNAGQSIGWTDECPQPQLVEASRWLHHYDEQLEELRVASTSADWAYMTNITADTSNKSVQMSVKLAAFQRKEALEAEDLNWKNISDDSIHRQFQLLTNIGPSAMKDTDKFTRMEQLQSKMEGIYGAGEVCLRSSSRCFSLEPDLEDMLASERDYDKLLKVWEGWRNATGPKMRPLYEEFVALSNEGVRELGYSDTGEYWRSWYESDTFQSDLEALLEQLSPLYQQLHAYVRSRLIATYGQDKFPDSGHIPAHLLGNMWAQEWNNIYTINYTVERMFRTAESFFTSLGFEPLPATFWAGSMLQKPGDGRDVVCHASAWDFYNARDFRIKMCTYVTMEDLITIHHEMGHIQYFLQYRHQPQMFRDGANPGFHEAVGDTIALSVSTPGHLRKIGLLEAGEDNYLDEINFLLSMALEKVAFLPFGYLIDQWRWSVFA</sequence>
<evidence type="ECO:0000256" key="3">
    <source>
        <dbReference type="ARBA" id="ARBA00022645"/>
    </source>
</evidence>
<evidence type="ECO:0000256" key="15">
    <source>
        <dbReference type="PIRSR" id="PIRSR601548-10"/>
    </source>
</evidence>
<feature type="binding site" evidence="17">
    <location>
        <position position="679"/>
    </location>
    <ligand>
        <name>chloride</name>
        <dbReference type="ChEBI" id="CHEBI:17996"/>
        <label>1</label>
    </ligand>
</feature>
<dbReference type="PROSITE" id="PS52011">
    <property type="entry name" value="PEPTIDASE_M2"/>
    <property type="match status" value="4"/>
</dbReference>
<evidence type="ECO:0000256" key="4">
    <source>
        <dbReference type="ARBA" id="ARBA00022670"/>
    </source>
</evidence>
<evidence type="ECO:0000313" key="25">
    <source>
        <dbReference type="EMBL" id="KAK7482446.1"/>
    </source>
</evidence>
<feature type="disulfide bond" evidence="22">
    <location>
        <begin position="1906"/>
        <end position="1924"/>
    </location>
</feature>
<keyword evidence="5 18" id="KW-0479">Metal-binding</keyword>
<keyword evidence="7 23" id="KW-0378">Hydrolase</keyword>
<feature type="binding site" evidence="18">
    <location>
        <position position="838"/>
    </location>
    <ligand>
        <name>Zn(2+)</name>
        <dbReference type="ChEBI" id="CHEBI:29105"/>
        <label>1</label>
        <note>catalytic</note>
    </ligand>
</feature>
<feature type="active site" description="Proton acceptor 2" evidence="20">
    <location>
        <position position="839"/>
    </location>
</feature>
<feature type="active site" description="Proton donor 2" evidence="16">
    <location>
        <position position="1502"/>
    </location>
</feature>
<dbReference type="GO" id="GO:0006508">
    <property type="term" value="P:proteolysis"/>
    <property type="evidence" value="ECO:0007669"/>
    <property type="project" value="UniProtKB-KW"/>
</dbReference>